<protein>
    <submittedName>
        <fullName evidence="1">Uncharacterized protein</fullName>
    </submittedName>
</protein>
<dbReference type="OrthoDB" id="2420415at2759"/>
<dbReference type="Proteomes" id="UP000037035">
    <property type="component" value="Unassembled WGS sequence"/>
</dbReference>
<name>A0A0L6VL81_9BASI</name>
<sequence length="138" mass="15479">MLPSNVYGWPNPDTQAGPEKRAKMVALCKEIKGPRGSLGELTTNIRGDKLIFISFLDHHTKYLFLFLASLQPAQCYRTCMASYHHQELEYLKGKAEAIDVEIACNIQIIKSLIAQVEEMWKVSNHTASLGSLPSLVLF</sequence>
<comment type="caution">
    <text evidence="1">The sequence shown here is derived from an EMBL/GenBank/DDBJ whole genome shotgun (WGS) entry which is preliminary data.</text>
</comment>
<dbReference type="STRING" id="27349.A0A0L6VL81"/>
<evidence type="ECO:0000313" key="2">
    <source>
        <dbReference type="Proteomes" id="UP000037035"/>
    </source>
</evidence>
<reference evidence="1 2" key="1">
    <citation type="submission" date="2015-08" db="EMBL/GenBank/DDBJ databases">
        <title>Next Generation Sequencing and Analysis of the Genome of Puccinia sorghi L Schw, the Causal Agent of Maize Common Rust.</title>
        <authorList>
            <person name="Rochi L."/>
            <person name="Burguener G."/>
            <person name="Darino M."/>
            <person name="Turjanski A."/>
            <person name="Kreff E."/>
            <person name="Dieguez M.J."/>
            <person name="Sacco F."/>
        </authorList>
    </citation>
    <scope>NUCLEOTIDE SEQUENCE [LARGE SCALE GENOMIC DNA]</scope>
    <source>
        <strain evidence="1 2">RO10H11247</strain>
    </source>
</reference>
<organism evidence="1 2">
    <name type="scientific">Puccinia sorghi</name>
    <dbReference type="NCBI Taxonomy" id="27349"/>
    <lineage>
        <taxon>Eukaryota</taxon>
        <taxon>Fungi</taxon>
        <taxon>Dikarya</taxon>
        <taxon>Basidiomycota</taxon>
        <taxon>Pucciniomycotina</taxon>
        <taxon>Pucciniomycetes</taxon>
        <taxon>Pucciniales</taxon>
        <taxon>Pucciniaceae</taxon>
        <taxon>Puccinia</taxon>
    </lineage>
</organism>
<proteinExistence type="predicted"/>
<dbReference type="VEuPathDB" id="FungiDB:VP01_148g2"/>
<dbReference type="AlphaFoldDB" id="A0A0L6VL81"/>
<gene>
    <name evidence="1" type="ORF">VP01_148g2</name>
</gene>
<dbReference type="EMBL" id="LAVV01005442">
    <property type="protein sequence ID" value="KNZ60855.1"/>
    <property type="molecule type" value="Genomic_DNA"/>
</dbReference>
<accession>A0A0L6VL81</accession>
<evidence type="ECO:0000313" key="1">
    <source>
        <dbReference type="EMBL" id="KNZ60855.1"/>
    </source>
</evidence>
<keyword evidence="2" id="KW-1185">Reference proteome</keyword>